<feature type="region of interest" description="Disordered" evidence="9">
    <location>
        <begin position="1252"/>
        <end position="1271"/>
    </location>
</feature>
<comment type="subcellular location">
    <subcellularLocation>
        <location evidence="2">Cytoplasm</location>
        <location evidence="2">Cytoskeleton</location>
        <location evidence="2">Microtubule organizing center</location>
        <location evidence="2">Centrosome</location>
    </subcellularLocation>
</comment>
<feature type="compositionally biased region" description="Low complexity" evidence="9">
    <location>
        <begin position="431"/>
        <end position="442"/>
    </location>
</feature>
<accession>A0AAV4LZN0</accession>
<dbReference type="PRINTS" id="PR01164">
    <property type="entry name" value="GAMMATUBULIN"/>
</dbReference>
<feature type="compositionally biased region" description="Basic and acidic residues" evidence="9">
    <location>
        <begin position="637"/>
        <end position="647"/>
    </location>
</feature>
<comment type="function">
    <text evidence="1">Tubulin is the major constituent of microtubules. The gamma chain is found at microtubule organizing centers (MTOC) such as the spindle poles or the centrosome, suggesting that it is involved in the minus-end nucleation of microtubule assembly.</text>
</comment>
<evidence type="ECO:0000256" key="7">
    <source>
        <dbReference type="ARBA" id="ARBA00023134"/>
    </source>
</evidence>
<dbReference type="Pfam" id="PF03953">
    <property type="entry name" value="Tubulin_C"/>
    <property type="match status" value="1"/>
</dbReference>
<dbReference type="Pfam" id="PF00091">
    <property type="entry name" value="Tubulin"/>
    <property type="match status" value="1"/>
</dbReference>
<dbReference type="GO" id="GO:0031122">
    <property type="term" value="P:cytoplasmic microtubule organization"/>
    <property type="evidence" value="ECO:0007669"/>
    <property type="project" value="InterPro"/>
</dbReference>
<dbReference type="InterPro" id="IPR000217">
    <property type="entry name" value="Tubulin"/>
</dbReference>
<feature type="compositionally biased region" description="Polar residues" evidence="9">
    <location>
        <begin position="700"/>
        <end position="709"/>
    </location>
</feature>
<dbReference type="Gene3D" id="1.10.287.600">
    <property type="entry name" value="Helix hairpin bin"/>
    <property type="match status" value="1"/>
</dbReference>
<feature type="compositionally biased region" description="Polar residues" evidence="9">
    <location>
        <begin position="650"/>
        <end position="661"/>
    </location>
</feature>
<keyword evidence="13" id="KW-1185">Reference proteome</keyword>
<dbReference type="InterPro" id="IPR036525">
    <property type="entry name" value="Tubulin/FtsZ_GTPase_sf"/>
</dbReference>
<keyword evidence="6" id="KW-0547">Nucleotide-binding</keyword>
<feature type="compositionally biased region" description="Basic residues" evidence="9">
    <location>
        <begin position="351"/>
        <end position="370"/>
    </location>
</feature>
<feature type="region of interest" description="Disordered" evidence="9">
    <location>
        <begin position="1149"/>
        <end position="1184"/>
    </location>
</feature>
<keyword evidence="10" id="KW-0732">Signal</keyword>
<keyword evidence="8" id="KW-0206">Cytoskeleton</keyword>
<comment type="similarity">
    <text evidence="3">Belongs to the tubulin family.</text>
</comment>
<dbReference type="Proteomes" id="UP001497744">
    <property type="component" value="Unassembled WGS sequence"/>
</dbReference>
<dbReference type="GO" id="GO:0000930">
    <property type="term" value="C:gamma-tubulin complex"/>
    <property type="evidence" value="ECO:0007669"/>
    <property type="project" value="InterPro"/>
</dbReference>
<evidence type="ECO:0000313" key="12">
    <source>
        <dbReference type="EMBL" id="GIX65559.1"/>
    </source>
</evidence>
<dbReference type="PRINTS" id="PR01161">
    <property type="entry name" value="TUBULIN"/>
</dbReference>
<feature type="compositionally biased region" description="Basic residues" evidence="9">
    <location>
        <begin position="414"/>
        <end position="428"/>
    </location>
</feature>
<evidence type="ECO:0000256" key="4">
    <source>
        <dbReference type="ARBA" id="ARBA00022490"/>
    </source>
</evidence>
<dbReference type="SMART" id="SM00864">
    <property type="entry name" value="Tubulin"/>
    <property type="match status" value="1"/>
</dbReference>
<reference evidence="12 13" key="1">
    <citation type="submission" date="2021-06" db="EMBL/GenBank/DDBJ databases">
        <title>Genome sequence of Babesia caballi.</title>
        <authorList>
            <person name="Yamagishi J."/>
            <person name="Kidaka T."/>
            <person name="Ochi A."/>
        </authorList>
    </citation>
    <scope>NUCLEOTIDE SEQUENCE [LARGE SCALE GENOMIC DNA]</scope>
    <source>
        <strain evidence="12">USDA-D6B2</strain>
    </source>
</reference>
<feature type="region of interest" description="Disordered" evidence="9">
    <location>
        <begin position="609"/>
        <end position="677"/>
    </location>
</feature>
<proteinExistence type="inferred from homology"/>
<feature type="compositionally biased region" description="Polar residues" evidence="9">
    <location>
        <begin position="1207"/>
        <end position="1218"/>
    </location>
</feature>
<dbReference type="GeneID" id="94197040"/>
<sequence>MIYFGLVAATLVVSLLNGSIRLAASHLSDSLDQGLGGENLYRALPNDATYYFGNAADAKTKGEGKMPLVLYPGDLRRMKINGSTSSSTAHTQNGTPRIGYAAKNQNMDKAQTPKSSSYTSNYSGLTSTYNGNGTPSAPGTAAAVDAAIRHILDEPKMQTIAQMTPVALGSSSNEALVVNIPDEMLQRANVQAKPGNYLSAPSLNSSNAMVSQPMSTVPVNVISSVGAAPNAQATMMEPRRDQTYYMGTFAQQNQNPYQLTLGGFNGASGDGYYQYAPTASLGNTVTSALTSGSNETTHQVNMNFRGNAPNGPVEHHIRLTVQCENCDVDGQQTNANKSSGGNTAGNENGERKHRHHHHRHHHHHHRHHKSAKSDNASTSQNEEASDTGEQTEGNLAPSDGANETEETQKESTHHKPKSHHRYGKKHGALRSASHATTASDSTPEAADSGEPEGNETPLNGEGEPSLLQMESSDAEQGPIKTLSNGFKEVITNKARKIPKIAESLFDDFIDKAGQARKLYDTTVEFNGKGEEIRRKAGKQFLDEYAQYTSLLETEAKTEGVQSVNPIYNFFSNLGQTIRGWFTSNSDSTKETNAESADATNSSDIAAQAKELSDNVQEEDPKGTSTSDPASAALPTEIKPDHSTEKHIGTASKTINATSKKNTLPKPEIRSSTSGLSTGYDRFRSAWGNLGKTIKGRFTAGRTSKTTKSPKATEPNDGTSAYDAEVLSKTSGIAEIDSRMSSEENAVPVPSFAEGAASDSAEEHKDDGNYITNVWSRIVNFFKGSKTPKENKVVPKTPKFRKFNSKKFFKAMKKQDKKAGALAEPSFVGISANNLEGGSTLDTKTNGGIDADESVADVVREKSNGSPSLPMNASDEAVFLKVYTPVELEALVLQGDSNGEPEAQMHEGATIEDERAEHTRESASTETPTNEISETTEEIPGSEDQNKRITDDTSVNGSTKGETTRKSRLRPVIASTDGVKVVDVPLYEEDANTNGKKTKGRRPKKHRRNVFLRFMDKIVGSVEKLFKRNATPVSVEDRNDALDGSSMDAAAVPTNDKTGDSSEAPIIVSPEIVTEGPLPTEDSYDGTAESMELLGDVAQVFDGDRADRNKVSSAPVNSEMVQNINAKEGAMAVLEPIQRLPESKTLEFNQSQLPGETPHTDSKLATDNESSGTINTLEMSDDMDANSSDMSPMFAVEMVDEDKDNDTTIRSSDQQTETNAPAPVTEDAKTEIHKKGSTNEEGAAMPRLLTIAVADENGKNSKPETDGREEKITTDVPAEKQELEKVRHFMKSTIKASYGTDTQLDDKKVAQPSHENEVAELVRKIGQDEIKKQFEVEFDVSKGSTVPLEQVIEKETTLDMEDNMGNERIKPHVENSVIRAPEGPAFLRQRTTMPKEIITLQVGQCGNQIGIEFWKQLCAEHGIDQDGRLIGNAKDHQDRKDVFFYQADDEHYIPRAVLFDLEPRVVHGIMTSEYQGLYNPENVFLSKDGGGAGNNWARGYSSADRVQEELFDIIDREADGSDSLEGSQSHLGGKTQSQHAVHSGDEFARLKRHGCVYRNPEVPRTNKQRPPRFGRLAHRSASVPLPGHLLYAANAGQTHINDSEDHSNGRHAATLPDTKRYGKAELGRRHTVQMSAPMKDGLYISALNVIMGDVDPTDIHKSLQRIRERKLVEFIKWNPASIQVALSKQSPFVPQQHKVCGLLLANHTSIAGLFQRCIQQFNKLYSRRAFLDNYKKEAMFTSPDGQGDFEEMEHSRDITQLLIDEYKRAEQDDYFEMGCQL</sequence>
<feature type="compositionally biased region" description="Polar residues" evidence="9">
    <location>
        <begin position="1523"/>
        <end position="1539"/>
    </location>
</feature>
<dbReference type="EMBL" id="BPLF01000005">
    <property type="protein sequence ID" value="GIX65559.1"/>
    <property type="molecule type" value="Genomic_DNA"/>
</dbReference>
<dbReference type="SUPFAM" id="SSF52490">
    <property type="entry name" value="Tubulin nucleotide-binding domain-like"/>
    <property type="match status" value="1"/>
</dbReference>
<organism evidence="12 13">
    <name type="scientific">Babesia caballi</name>
    <dbReference type="NCBI Taxonomy" id="5871"/>
    <lineage>
        <taxon>Eukaryota</taxon>
        <taxon>Sar</taxon>
        <taxon>Alveolata</taxon>
        <taxon>Apicomplexa</taxon>
        <taxon>Aconoidasida</taxon>
        <taxon>Piroplasmida</taxon>
        <taxon>Babesiidae</taxon>
        <taxon>Babesia</taxon>
    </lineage>
</organism>
<gene>
    <name evidence="12" type="ORF">BcabD6B2_49940</name>
</gene>
<dbReference type="InterPro" id="IPR037103">
    <property type="entry name" value="Tubulin/FtsZ-like_C"/>
</dbReference>
<feature type="region of interest" description="Disordered" evidence="9">
    <location>
        <begin position="1203"/>
        <end position="1244"/>
    </location>
</feature>
<evidence type="ECO:0000256" key="10">
    <source>
        <dbReference type="SAM" id="SignalP"/>
    </source>
</evidence>
<feature type="domain" description="Tubulin/FtsZ GTPase" evidence="11">
    <location>
        <begin position="1439"/>
        <end position="1586"/>
    </location>
</feature>
<evidence type="ECO:0000256" key="3">
    <source>
        <dbReference type="ARBA" id="ARBA00009636"/>
    </source>
</evidence>
<feature type="region of interest" description="Disordered" evidence="9">
    <location>
        <begin position="697"/>
        <end position="724"/>
    </location>
</feature>
<keyword evidence="4" id="KW-0963">Cytoplasm</keyword>
<feature type="chain" id="PRO_5043775032" evidence="10">
    <location>
        <begin position="26"/>
        <end position="1780"/>
    </location>
</feature>
<feature type="compositionally biased region" description="Polar residues" evidence="9">
    <location>
        <begin position="923"/>
        <end position="932"/>
    </location>
</feature>
<evidence type="ECO:0000256" key="8">
    <source>
        <dbReference type="ARBA" id="ARBA00023212"/>
    </source>
</evidence>
<feature type="compositionally biased region" description="Basic and acidic residues" evidence="9">
    <location>
        <begin position="911"/>
        <end position="922"/>
    </location>
</feature>
<feature type="signal peptide" evidence="10">
    <location>
        <begin position="1"/>
        <end position="25"/>
    </location>
</feature>
<feature type="region of interest" description="Disordered" evidence="9">
    <location>
        <begin position="330"/>
        <end position="480"/>
    </location>
</feature>
<dbReference type="InterPro" id="IPR008280">
    <property type="entry name" value="Tub_FtsZ_C"/>
</dbReference>
<dbReference type="CDD" id="cd02188">
    <property type="entry name" value="gamma_tubulin"/>
    <property type="match status" value="1"/>
</dbReference>
<dbReference type="GO" id="GO:0007020">
    <property type="term" value="P:microtubule nucleation"/>
    <property type="evidence" value="ECO:0007669"/>
    <property type="project" value="InterPro"/>
</dbReference>
<feature type="compositionally biased region" description="Basic and acidic residues" evidence="9">
    <location>
        <begin position="1225"/>
        <end position="1237"/>
    </location>
</feature>
<dbReference type="GO" id="GO:0005813">
    <property type="term" value="C:centrosome"/>
    <property type="evidence" value="ECO:0007669"/>
    <property type="project" value="UniProtKB-SubCell"/>
</dbReference>
<evidence type="ECO:0000256" key="9">
    <source>
        <dbReference type="SAM" id="MobiDB-lite"/>
    </source>
</evidence>
<dbReference type="Gene3D" id="3.30.1330.20">
    <property type="entry name" value="Tubulin/FtsZ, C-terminal domain"/>
    <property type="match status" value="1"/>
</dbReference>
<keyword evidence="7" id="KW-0342">GTP-binding</keyword>
<feature type="compositionally biased region" description="Polar residues" evidence="9">
    <location>
        <begin position="951"/>
        <end position="960"/>
    </location>
</feature>
<feature type="region of interest" description="Disordered" evidence="9">
    <location>
        <begin position="1036"/>
        <end position="1062"/>
    </location>
</feature>
<dbReference type="InterPro" id="IPR002454">
    <property type="entry name" value="Gamma_tubulin"/>
</dbReference>
<feature type="region of interest" description="Disordered" evidence="9">
    <location>
        <begin position="1518"/>
        <end position="1542"/>
    </location>
</feature>
<feature type="compositionally biased region" description="Polar residues" evidence="9">
    <location>
        <begin position="373"/>
        <end position="393"/>
    </location>
</feature>
<feature type="compositionally biased region" description="Polar residues" evidence="9">
    <location>
        <begin position="330"/>
        <end position="346"/>
    </location>
</feature>
<dbReference type="GO" id="GO:0005874">
    <property type="term" value="C:microtubule"/>
    <property type="evidence" value="ECO:0007669"/>
    <property type="project" value="UniProtKB-KW"/>
</dbReference>
<dbReference type="GO" id="GO:0005525">
    <property type="term" value="F:GTP binding"/>
    <property type="evidence" value="ECO:0007669"/>
    <property type="project" value="UniProtKB-KW"/>
</dbReference>
<dbReference type="InterPro" id="IPR018316">
    <property type="entry name" value="Tubulin/FtsZ_2-layer-sand-dom"/>
</dbReference>
<dbReference type="FunFam" id="1.10.287.600:FF:000004">
    <property type="entry name" value="Tubulin gamma chain"/>
    <property type="match status" value="1"/>
</dbReference>
<evidence type="ECO:0000313" key="13">
    <source>
        <dbReference type="Proteomes" id="UP001497744"/>
    </source>
</evidence>
<keyword evidence="5" id="KW-0493">Microtubule</keyword>
<comment type="caution">
    <text evidence="12">The sequence shown here is derived from an EMBL/GenBank/DDBJ whole genome shotgun (WGS) entry which is preliminary data.</text>
</comment>
<protein>
    <submittedName>
        <fullName evidence="12">Tubulin gamma chain, putative</fullName>
    </submittedName>
</protein>
<evidence type="ECO:0000256" key="6">
    <source>
        <dbReference type="ARBA" id="ARBA00022741"/>
    </source>
</evidence>
<dbReference type="Gene3D" id="3.40.50.1440">
    <property type="entry name" value="Tubulin/FtsZ, GTPase domain"/>
    <property type="match status" value="1"/>
</dbReference>
<dbReference type="InterPro" id="IPR003008">
    <property type="entry name" value="Tubulin_FtsZ_GTPase"/>
</dbReference>
<evidence type="ECO:0000259" key="11">
    <source>
        <dbReference type="SMART" id="SM00864"/>
    </source>
</evidence>
<dbReference type="SUPFAM" id="SSF55307">
    <property type="entry name" value="Tubulin C-terminal domain-like"/>
    <property type="match status" value="1"/>
</dbReference>
<name>A0AAV4LZN0_BABCB</name>
<feature type="compositionally biased region" description="Basic and acidic residues" evidence="9">
    <location>
        <begin position="1255"/>
        <end position="1271"/>
    </location>
</feature>
<dbReference type="InterPro" id="IPR023123">
    <property type="entry name" value="Tubulin_C"/>
</dbReference>
<dbReference type="RefSeq" id="XP_067717628.1">
    <property type="nucleotide sequence ID" value="XM_067861527.1"/>
</dbReference>
<dbReference type="PANTHER" id="PTHR11588">
    <property type="entry name" value="TUBULIN"/>
    <property type="match status" value="1"/>
</dbReference>
<feature type="compositionally biased region" description="Polar residues" evidence="9">
    <location>
        <begin position="1166"/>
        <end position="1177"/>
    </location>
</feature>
<evidence type="ECO:0000256" key="2">
    <source>
        <dbReference type="ARBA" id="ARBA00004300"/>
    </source>
</evidence>
<evidence type="ECO:0000256" key="1">
    <source>
        <dbReference type="ARBA" id="ARBA00004079"/>
    </source>
</evidence>
<evidence type="ECO:0000256" key="5">
    <source>
        <dbReference type="ARBA" id="ARBA00022701"/>
    </source>
</evidence>
<feature type="region of interest" description="Disordered" evidence="9">
    <location>
        <begin position="907"/>
        <end position="970"/>
    </location>
</feature>